<dbReference type="HAMAP" id="MF_01965">
    <property type="entry name" value="NADHX_dehydratase"/>
    <property type="match status" value="1"/>
</dbReference>
<keyword evidence="11 18" id="KW-0413">Isomerase</keyword>
<comment type="function">
    <text evidence="17">Catalyzes the dehydration of the S-form of NAD(P)HX at the expense of ADP, which is converted to AMP. Together with NAD(P)HX epimerase, which catalyzes the epimerization of the S- and R-forms, the enzyme allows the repair of both epimers of NAD(P)HX, a damaged form of NAD(P)H that is a result of enzymatic or heat-dependent hydration.</text>
</comment>
<feature type="binding site" evidence="17">
    <location>
        <position position="371"/>
    </location>
    <ligand>
        <name>(6S)-NADPHX</name>
        <dbReference type="ChEBI" id="CHEBI:64076"/>
    </ligand>
</feature>
<keyword evidence="12 17" id="KW-0456">Lyase</keyword>
<comment type="catalytic activity">
    <reaction evidence="1 18 19">
        <text>(6R)-NADHX = (6S)-NADHX</text>
        <dbReference type="Rhea" id="RHEA:32215"/>
        <dbReference type="ChEBI" id="CHEBI:64074"/>
        <dbReference type="ChEBI" id="CHEBI:64075"/>
        <dbReference type="EC" id="5.1.99.6"/>
    </reaction>
</comment>
<comment type="similarity">
    <text evidence="4 19">In the C-terminal section; belongs to the NnrD/CARKD family.</text>
</comment>
<dbReference type="PANTHER" id="PTHR12592">
    <property type="entry name" value="ATP-DEPENDENT (S)-NAD(P)H-HYDRATE DEHYDRATASE FAMILY MEMBER"/>
    <property type="match status" value="1"/>
</dbReference>
<feature type="binding site" evidence="18">
    <location>
        <position position="61"/>
    </location>
    <ligand>
        <name>K(+)</name>
        <dbReference type="ChEBI" id="CHEBI:29103"/>
    </ligand>
</feature>
<dbReference type="InterPro" id="IPR029056">
    <property type="entry name" value="Ribokinase-like"/>
</dbReference>
<dbReference type="GO" id="GO:0005524">
    <property type="term" value="F:ATP binding"/>
    <property type="evidence" value="ECO:0007669"/>
    <property type="project" value="UniProtKB-UniRule"/>
</dbReference>
<feature type="binding site" evidence="18">
    <location>
        <position position="121"/>
    </location>
    <ligand>
        <name>K(+)</name>
        <dbReference type="ChEBI" id="CHEBI:29103"/>
    </ligand>
</feature>
<dbReference type="Pfam" id="PF01256">
    <property type="entry name" value="Carb_kinase"/>
    <property type="match status" value="1"/>
</dbReference>
<dbReference type="PIRSF" id="PIRSF017184">
    <property type="entry name" value="Nnr"/>
    <property type="match status" value="1"/>
</dbReference>
<feature type="binding site" evidence="17">
    <location>
        <position position="438"/>
    </location>
    <ligand>
        <name>AMP</name>
        <dbReference type="ChEBI" id="CHEBI:456215"/>
    </ligand>
</feature>
<evidence type="ECO:0000256" key="13">
    <source>
        <dbReference type="ARBA" id="ARBA00023268"/>
    </source>
</evidence>
<comment type="function">
    <text evidence="14 19">Bifunctional enzyme that catalyzes the epimerization of the S- and R-forms of NAD(P)HX and the dehydration of the S-form of NAD(P)HX at the expense of ADP, which is converted to AMP. This allows the repair of both epimers of NAD(P)HX, a damaged form of NAD(P)H that is a result of enzymatic or heat-dependent hydration.</text>
</comment>
<dbReference type="InterPro" id="IPR036652">
    <property type="entry name" value="YjeF_N_dom_sf"/>
</dbReference>
<feature type="binding site" evidence="18">
    <location>
        <position position="154"/>
    </location>
    <ligand>
        <name>(6S)-NADPHX</name>
        <dbReference type="ChEBI" id="CHEBI:64076"/>
    </ligand>
</feature>
<evidence type="ECO:0000256" key="12">
    <source>
        <dbReference type="ARBA" id="ARBA00023239"/>
    </source>
</evidence>
<comment type="function">
    <text evidence="18">Catalyzes the epimerization of the S- and R-forms of NAD(P)HX, a damaged form of NAD(P)H that is a result of enzymatic or heat-dependent hydration. This is a prerequisite for the S-specific NAD(P)H-hydrate dehydratase to allow the repair of both epimers of NAD(P)HX.</text>
</comment>
<dbReference type="EMBL" id="VCMV01000002">
    <property type="protein sequence ID" value="KAB0269566.1"/>
    <property type="molecule type" value="Genomic_DNA"/>
</dbReference>
<evidence type="ECO:0000256" key="7">
    <source>
        <dbReference type="ARBA" id="ARBA00022840"/>
    </source>
</evidence>
<comment type="similarity">
    <text evidence="17">Belongs to the NnrD/CARKD family.</text>
</comment>
<evidence type="ECO:0000256" key="17">
    <source>
        <dbReference type="HAMAP-Rule" id="MF_01965"/>
    </source>
</evidence>
<feature type="binding site" evidence="17">
    <location>
        <position position="256"/>
    </location>
    <ligand>
        <name>(6S)-NADPHX</name>
        <dbReference type="ChEBI" id="CHEBI:64076"/>
    </ligand>
</feature>
<dbReference type="InterPro" id="IPR000631">
    <property type="entry name" value="CARKD"/>
</dbReference>
<dbReference type="PROSITE" id="PS51385">
    <property type="entry name" value="YJEF_N"/>
    <property type="match status" value="1"/>
</dbReference>
<evidence type="ECO:0000256" key="19">
    <source>
        <dbReference type="PIRNR" id="PIRNR017184"/>
    </source>
</evidence>
<dbReference type="InterPro" id="IPR030677">
    <property type="entry name" value="Nnr"/>
</dbReference>
<dbReference type="OrthoDB" id="9806925at2"/>
<dbReference type="SUPFAM" id="SSF64153">
    <property type="entry name" value="YjeF N-terminal domain-like"/>
    <property type="match status" value="1"/>
</dbReference>
<dbReference type="NCBIfam" id="TIGR00197">
    <property type="entry name" value="yjeF_nterm"/>
    <property type="match status" value="1"/>
</dbReference>
<dbReference type="GO" id="GO:0046872">
    <property type="term" value="F:metal ion binding"/>
    <property type="evidence" value="ECO:0007669"/>
    <property type="project" value="UniProtKB-UniRule"/>
</dbReference>
<keyword evidence="6 17" id="KW-0547">Nucleotide-binding</keyword>
<evidence type="ECO:0000256" key="1">
    <source>
        <dbReference type="ARBA" id="ARBA00000013"/>
    </source>
</evidence>
<evidence type="ECO:0000256" key="16">
    <source>
        <dbReference type="ARBA" id="ARBA00049209"/>
    </source>
</evidence>
<evidence type="ECO:0000256" key="6">
    <source>
        <dbReference type="ARBA" id="ARBA00022741"/>
    </source>
</evidence>
<feature type="binding site" evidence="18">
    <location>
        <begin position="60"/>
        <end position="64"/>
    </location>
    <ligand>
        <name>(6S)-NADPHX</name>
        <dbReference type="ChEBI" id="CHEBI:64076"/>
    </ligand>
</feature>
<keyword evidence="13" id="KW-0511">Multifunctional enzyme</keyword>
<feature type="domain" description="YjeF C-terminal" evidence="20">
    <location>
        <begin position="221"/>
        <end position="493"/>
    </location>
</feature>
<keyword evidence="5 18" id="KW-0479">Metal-binding</keyword>
<feature type="binding site" evidence="17">
    <location>
        <begin position="409"/>
        <end position="413"/>
    </location>
    <ligand>
        <name>AMP</name>
        <dbReference type="ChEBI" id="CHEBI:456215"/>
    </ligand>
</feature>
<comment type="similarity">
    <text evidence="18">Belongs to the NnrE/AIBP family.</text>
</comment>
<evidence type="ECO:0000256" key="4">
    <source>
        <dbReference type="ARBA" id="ARBA00009524"/>
    </source>
</evidence>
<comment type="subunit">
    <text evidence="17">Homotetramer.</text>
</comment>
<dbReference type="AlphaFoldDB" id="A0A5N3PIK5"/>
<keyword evidence="7 17" id="KW-0067">ATP-binding</keyword>
<keyword evidence="10 17" id="KW-0520">NAD</keyword>
<comment type="caution">
    <text evidence="17">Lacks conserved residue(s) required for the propagation of feature annotation.</text>
</comment>
<dbReference type="Gene3D" id="3.40.1190.20">
    <property type="match status" value="1"/>
</dbReference>
<sequence>MNAPELLLTPREMRKADASVIRSGTPGVTLMQNAGAAVADAAREMVSPGARIVVLAGPGQNGGDGIVAATRLREQGYRVSLGLLGKREAFSGDAALVAREWPSDVVAVDGANLAPAELVIDALFGGGLSREIEGAARAAIDRINMSGGPVLAVDLPSGIDGETGAVRGIAVRAARTVTFAARKPGHYLLPGRTFCGDVTVADIGVGSSDLQASGGRTYVNAPALWREAIPRPGPSSHKYERGHVLVASGGATRTGAARLAARAALRIGAGVVTVASPPEALGVNAAQLTAIMLRGCDGPEGLHAILADERLNALVVGPALGVTAVTRAMVAVAAQARRRLVLDADALTSFEGLASELHQGFRSAPTVITPHDGEFTRLFKGHPDILDPSSKVERARRAAAYLSAVAVLKGADTVIAAPDGRAAINANGTPYLGTAGSGDVLCGIIAGLMAQHLPAFEAAAAAVWIHAEAGAAFGAGLISEDLPELIPEVLQGLLGA</sequence>
<dbReference type="Pfam" id="PF03853">
    <property type="entry name" value="YjeF_N"/>
    <property type="match status" value="1"/>
</dbReference>
<comment type="catalytic activity">
    <reaction evidence="2 18 19">
        <text>(6R)-NADPHX = (6S)-NADPHX</text>
        <dbReference type="Rhea" id="RHEA:32227"/>
        <dbReference type="ChEBI" id="CHEBI:64076"/>
        <dbReference type="ChEBI" id="CHEBI:64077"/>
        <dbReference type="EC" id="5.1.99.6"/>
    </reaction>
</comment>
<keyword evidence="9 18" id="KW-0630">Potassium</keyword>
<dbReference type="GO" id="GO:0046496">
    <property type="term" value="P:nicotinamide nucleotide metabolic process"/>
    <property type="evidence" value="ECO:0007669"/>
    <property type="project" value="UniProtKB-UniRule"/>
</dbReference>
<dbReference type="SUPFAM" id="SSF53613">
    <property type="entry name" value="Ribokinase-like"/>
    <property type="match status" value="1"/>
</dbReference>
<evidence type="ECO:0000313" key="22">
    <source>
        <dbReference type="EMBL" id="KAB0269566.1"/>
    </source>
</evidence>
<proteinExistence type="inferred from homology"/>
<keyword evidence="8 17" id="KW-0521">NADP</keyword>
<dbReference type="Gene3D" id="3.40.50.10260">
    <property type="entry name" value="YjeF N-terminal domain"/>
    <property type="match status" value="1"/>
</dbReference>
<name>A0A5N3PIK5_9HYPH</name>
<evidence type="ECO:0000256" key="3">
    <source>
        <dbReference type="ARBA" id="ARBA00006001"/>
    </source>
</evidence>
<protein>
    <recommendedName>
        <fullName evidence="19">Bifunctional NAD(P)H-hydrate repair enzyme</fullName>
    </recommendedName>
    <alternativeName>
        <fullName evidence="19">Nicotinamide nucleotide repair protein</fullName>
    </alternativeName>
    <domain>
        <recommendedName>
            <fullName evidence="19">ADP-dependent (S)-NAD(P)H-hydrate dehydratase</fullName>
            <ecNumber evidence="19">4.2.1.136</ecNumber>
        </recommendedName>
        <alternativeName>
            <fullName evidence="19">ADP-dependent NAD(P)HX dehydratase</fullName>
        </alternativeName>
    </domain>
    <domain>
        <recommendedName>
            <fullName evidence="19">NAD(P)H-hydrate epimerase</fullName>
            <ecNumber evidence="19">5.1.99.6</ecNumber>
        </recommendedName>
    </domain>
</protein>
<dbReference type="InterPro" id="IPR004443">
    <property type="entry name" value="YjeF_N_dom"/>
</dbReference>
<dbReference type="CDD" id="cd01171">
    <property type="entry name" value="YXKO-related"/>
    <property type="match status" value="1"/>
</dbReference>
<evidence type="ECO:0000256" key="5">
    <source>
        <dbReference type="ARBA" id="ARBA00022723"/>
    </source>
</evidence>
<reference evidence="22 23" key="1">
    <citation type="journal article" date="2019" name="Microorganisms">
        <title>Genome Insights into the Novel Species Microvirga brassicacearum, a Rapeseed Endophyte with Biotechnological Potential.</title>
        <authorList>
            <person name="Jimenez-Gomez A."/>
            <person name="Saati-Santamaria Z."/>
            <person name="Igual J.M."/>
            <person name="Rivas R."/>
            <person name="Mateos P.F."/>
            <person name="Garcia-Fraile P."/>
        </authorList>
    </citation>
    <scope>NUCLEOTIDE SEQUENCE [LARGE SCALE GENOMIC DNA]</scope>
    <source>
        <strain evidence="22 23">CDVBN77</strain>
    </source>
</reference>
<dbReference type="PANTHER" id="PTHR12592:SF0">
    <property type="entry name" value="ATP-DEPENDENT (S)-NAD(P)H-HYDRATE DEHYDRATASE"/>
    <property type="match status" value="1"/>
</dbReference>
<evidence type="ECO:0000256" key="8">
    <source>
        <dbReference type="ARBA" id="ARBA00022857"/>
    </source>
</evidence>
<comment type="caution">
    <text evidence="22">The sequence shown here is derived from an EMBL/GenBank/DDBJ whole genome shotgun (WGS) entry which is preliminary data.</text>
</comment>
<dbReference type="EC" id="5.1.99.6" evidence="19"/>
<dbReference type="NCBIfam" id="TIGR00196">
    <property type="entry name" value="yjeF_cterm"/>
    <property type="match status" value="1"/>
</dbReference>
<dbReference type="Proteomes" id="UP000325684">
    <property type="component" value="Unassembled WGS sequence"/>
</dbReference>
<keyword evidence="23" id="KW-1185">Reference proteome</keyword>
<dbReference type="PROSITE" id="PS51383">
    <property type="entry name" value="YJEF_C_3"/>
    <property type="match status" value="1"/>
</dbReference>
<comment type="similarity">
    <text evidence="3 19">In the N-terminal section; belongs to the NnrE/AIBP family.</text>
</comment>
<evidence type="ECO:0000256" key="14">
    <source>
        <dbReference type="ARBA" id="ARBA00025153"/>
    </source>
</evidence>
<feature type="domain" description="YjeF N-terminal" evidence="21">
    <location>
        <begin position="13"/>
        <end position="211"/>
    </location>
</feature>
<evidence type="ECO:0000256" key="9">
    <source>
        <dbReference type="ARBA" id="ARBA00022958"/>
    </source>
</evidence>
<feature type="binding site" evidence="17">
    <location>
        <position position="439"/>
    </location>
    <ligand>
        <name>(6S)-NADPHX</name>
        <dbReference type="ChEBI" id="CHEBI:64076"/>
    </ligand>
</feature>
<accession>A0A5N3PIK5</accession>
<dbReference type="RefSeq" id="WP_150941831.1">
    <property type="nucleotide sequence ID" value="NZ_VCMV01000002.1"/>
</dbReference>
<comment type="cofactor">
    <cofactor evidence="17">
        <name>Mg(2+)</name>
        <dbReference type="ChEBI" id="CHEBI:18420"/>
    </cofactor>
</comment>
<dbReference type="GO" id="GO:0110051">
    <property type="term" value="P:metabolite repair"/>
    <property type="evidence" value="ECO:0007669"/>
    <property type="project" value="TreeGrafter"/>
</dbReference>
<comment type="catalytic activity">
    <reaction evidence="15 17 19">
        <text>(6S)-NADHX + ADP = AMP + phosphate + NADH + H(+)</text>
        <dbReference type="Rhea" id="RHEA:32223"/>
        <dbReference type="ChEBI" id="CHEBI:15378"/>
        <dbReference type="ChEBI" id="CHEBI:43474"/>
        <dbReference type="ChEBI" id="CHEBI:57945"/>
        <dbReference type="ChEBI" id="CHEBI:64074"/>
        <dbReference type="ChEBI" id="CHEBI:456215"/>
        <dbReference type="ChEBI" id="CHEBI:456216"/>
        <dbReference type="EC" id="4.2.1.136"/>
    </reaction>
</comment>
<evidence type="ECO:0000256" key="11">
    <source>
        <dbReference type="ARBA" id="ARBA00023235"/>
    </source>
</evidence>
<evidence type="ECO:0000256" key="15">
    <source>
        <dbReference type="ARBA" id="ARBA00048238"/>
    </source>
</evidence>
<dbReference type="GO" id="GO:0052856">
    <property type="term" value="F:NAD(P)HX epimerase activity"/>
    <property type="evidence" value="ECO:0007669"/>
    <property type="project" value="UniProtKB-UniRule"/>
</dbReference>
<feature type="binding site" evidence="18">
    <location>
        <position position="157"/>
    </location>
    <ligand>
        <name>K(+)</name>
        <dbReference type="ChEBI" id="CHEBI:29103"/>
    </ligand>
</feature>
<evidence type="ECO:0000313" key="23">
    <source>
        <dbReference type="Proteomes" id="UP000325684"/>
    </source>
</evidence>
<evidence type="ECO:0000256" key="10">
    <source>
        <dbReference type="ARBA" id="ARBA00023027"/>
    </source>
</evidence>
<dbReference type="HAMAP" id="MF_01966">
    <property type="entry name" value="NADHX_epimerase"/>
    <property type="match status" value="1"/>
</dbReference>
<evidence type="ECO:0000256" key="2">
    <source>
        <dbReference type="ARBA" id="ARBA00000909"/>
    </source>
</evidence>
<dbReference type="EC" id="4.2.1.136" evidence="19"/>
<evidence type="ECO:0000256" key="18">
    <source>
        <dbReference type="HAMAP-Rule" id="MF_01966"/>
    </source>
</evidence>
<evidence type="ECO:0000259" key="20">
    <source>
        <dbReference type="PROSITE" id="PS51383"/>
    </source>
</evidence>
<comment type="cofactor">
    <cofactor evidence="18 19">
        <name>K(+)</name>
        <dbReference type="ChEBI" id="CHEBI:29103"/>
    </cofactor>
    <text evidence="18 19">Binds 1 potassium ion per subunit.</text>
</comment>
<dbReference type="GO" id="GO:0052855">
    <property type="term" value="F:ADP-dependent NAD(P)H-hydrate dehydratase activity"/>
    <property type="evidence" value="ECO:0007669"/>
    <property type="project" value="UniProtKB-UniRule"/>
</dbReference>
<organism evidence="22 23">
    <name type="scientific">Microvirga brassicacearum</name>
    <dbReference type="NCBI Taxonomy" id="2580413"/>
    <lineage>
        <taxon>Bacteria</taxon>
        <taxon>Pseudomonadati</taxon>
        <taxon>Pseudomonadota</taxon>
        <taxon>Alphaproteobacteria</taxon>
        <taxon>Hyphomicrobiales</taxon>
        <taxon>Methylobacteriaceae</taxon>
        <taxon>Microvirga</taxon>
    </lineage>
</organism>
<feature type="binding site" evidence="18">
    <location>
        <begin position="125"/>
        <end position="131"/>
    </location>
    <ligand>
        <name>(6S)-NADPHX</name>
        <dbReference type="ChEBI" id="CHEBI:64076"/>
    </ligand>
</feature>
<evidence type="ECO:0000259" key="21">
    <source>
        <dbReference type="PROSITE" id="PS51385"/>
    </source>
</evidence>
<gene>
    <name evidence="18" type="primary">nnrE</name>
    <name evidence="17" type="synonym">nnrD</name>
    <name evidence="22" type="ORF">FEZ63_01305</name>
</gene>
<comment type="catalytic activity">
    <reaction evidence="16 17 19">
        <text>(6S)-NADPHX + ADP = AMP + phosphate + NADPH + H(+)</text>
        <dbReference type="Rhea" id="RHEA:32235"/>
        <dbReference type="ChEBI" id="CHEBI:15378"/>
        <dbReference type="ChEBI" id="CHEBI:43474"/>
        <dbReference type="ChEBI" id="CHEBI:57783"/>
        <dbReference type="ChEBI" id="CHEBI:64076"/>
        <dbReference type="ChEBI" id="CHEBI:456215"/>
        <dbReference type="ChEBI" id="CHEBI:456216"/>
        <dbReference type="EC" id="4.2.1.136"/>
    </reaction>
</comment>